<accession>A0A7X5RLU0</accession>
<feature type="compositionally biased region" description="Basic and acidic residues" evidence="1">
    <location>
        <begin position="187"/>
        <end position="216"/>
    </location>
</feature>
<dbReference type="Proteomes" id="UP000470213">
    <property type="component" value="Unassembled WGS sequence"/>
</dbReference>
<dbReference type="AlphaFoldDB" id="A0A7X5RLU0"/>
<reference evidence="3 4" key="1">
    <citation type="submission" date="2020-01" db="EMBL/GenBank/DDBJ databases">
        <authorList>
            <person name="Chen J."/>
            <person name="Zhu S."/>
            <person name="Yang J."/>
        </authorList>
    </citation>
    <scope>NUCLEOTIDE SEQUENCE [LARGE SCALE GENOMIC DNA]</scope>
    <source>
        <strain evidence="3 4">345S023</strain>
    </source>
</reference>
<keyword evidence="4" id="KW-1185">Reference proteome</keyword>
<feature type="region of interest" description="Disordered" evidence="1">
    <location>
        <begin position="72"/>
        <end position="170"/>
    </location>
</feature>
<keyword evidence="2" id="KW-1133">Transmembrane helix</keyword>
<gene>
    <name evidence="3" type="ORF">GTH32_12965</name>
</gene>
<keyword evidence="2" id="KW-0812">Transmembrane</keyword>
<evidence type="ECO:0000256" key="2">
    <source>
        <dbReference type="SAM" id="Phobius"/>
    </source>
</evidence>
<keyword evidence="2" id="KW-0472">Membrane</keyword>
<evidence type="ECO:0000256" key="1">
    <source>
        <dbReference type="SAM" id="MobiDB-lite"/>
    </source>
</evidence>
<dbReference type="EMBL" id="JAAAWN010000017">
    <property type="protein sequence ID" value="NDV92084.1"/>
    <property type="molecule type" value="Genomic_DNA"/>
</dbReference>
<feature type="compositionally biased region" description="Polar residues" evidence="1">
    <location>
        <begin position="145"/>
        <end position="164"/>
    </location>
</feature>
<feature type="region of interest" description="Disordered" evidence="1">
    <location>
        <begin position="187"/>
        <end position="220"/>
    </location>
</feature>
<dbReference type="RefSeq" id="WP_163086304.1">
    <property type="nucleotide sequence ID" value="NZ_JAAAWN010000017.1"/>
</dbReference>
<proteinExistence type="predicted"/>
<name>A0A7X5RLU0_9ALTE</name>
<protein>
    <submittedName>
        <fullName evidence="3">Uncharacterized protein</fullName>
    </submittedName>
</protein>
<sequence>MSTLTFTIDQRPAQLTLPPKKPWGRALVVSGVFHLLVLLAVLLAKPIPVPEQTKPDQPTIHARLYVPSIAVKPEVTPPPKPKAVIEPEEAKPVSSPEKQAPKMPSQAQEKTTKSPKQEPLPSSETPVKPATGSPSPDVQEPVPKQPNTTSSQRNQRAGSLNLSPKTGAMDFLAEQQEQAIIEESRRAAREFREKKNSPDLVDTRKGKQASDKEQRPTKRVNCATATNKTLALLSSYAGGTLTCSDSAEHDKFIEARLNKDQ</sequence>
<feature type="transmembrane region" description="Helical" evidence="2">
    <location>
        <begin position="23"/>
        <end position="44"/>
    </location>
</feature>
<evidence type="ECO:0000313" key="4">
    <source>
        <dbReference type="Proteomes" id="UP000470213"/>
    </source>
</evidence>
<comment type="caution">
    <text evidence="3">The sequence shown here is derived from an EMBL/GenBank/DDBJ whole genome shotgun (WGS) entry which is preliminary data.</text>
</comment>
<organism evidence="3 4">
    <name type="scientific">Alteromonas profundi</name>
    <dbReference type="NCBI Taxonomy" id="2696062"/>
    <lineage>
        <taxon>Bacteria</taxon>
        <taxon>Pseudomonadati</taxon>
        <taxon>Pseudomonadota</taxon>
        <taxon>Gammaproteobacteria</taxon>
        <taxon>Alteromonadales</taxon>
        <taxon>Alteromonadaceae</taxon>
        <taxon>Alteromonas/Salinimonas group</taxon>
        <taxon>Alteromonas</taxon>
    </lineage>
</organism>
<evidence type="ECO:0000313" key="3">
    <source>
        <dbReference type="EMBL" id="NDV92084.1"/>
    </source>
</evidence>